<dbReference type="PANTHER" id="PTHR11559">
    <property type="entry name" value="CARBOXYLESTERASE"/>
    <property type="match status" value="1"/>
</dbReference>
<evidence type="ECO:0000313" key="6">
    <source>
        <dbReference type="Proteomes" id="UP000320300"/>
    </source>
</evidence>
<evidence type="ECO:0000256" key="3">
    <source>
        <dbReference type="RuleBase" id="RU361235"/>
    </source>
</evidence>
<accession>A0A521FS97</accession>
<dbReference type="InterPro" id="IPR029058">
    <property type="entry name" value="AB_hydrolase_fold"/>
</dbReference>
<dbReference type="Proteomes" id="UP000320300">
    <property type="component" value="Unassembled WGS sequence"/>
</dbReference>
<evidence type="ECO:0000259" key="4">
    <source>
        <dbReference type="Pfam" id="PF00135"/>
    </source>
</evidence>
<sequence length="480" mass="52934">MYNNIKCRAGTSLAIFIWFVVTSLVCSAQVSLNKQIKNMQLTFTTSVGTIEGWEDDQVIRATGIPYAYSERFGYPKPFPIFKEVFQATKHGPAPVQMPSEMTNKVLGFDLLKGLDIAEQSQYLSVTIPKNITANDKVPVMIWVYGGSYTGGAGDAAAYDPKFLVSEQHVIVVNINYRLGILGFLGGIPGRPANLGLFDIIEALKWVKNNIYAFGGDPGNITVFGQSAGGDAVAHLMISDGVEGLFKRVIIQSAPLALRKGKQTMLAEMKEMSLELTAQTPLWEVLAFQSKLITKMKKYGKVGGMPFGVEYGQAPLPAEAEASKVWQDRAGHVDVLIGYAENELALLTPFNKTLTVLQHIPLIGKPFLSFLIAKSTRSIYTRPATELAELLATQEGASVYQYKLTWGHENGYGAVHIIDIPLLFGDQEVWSRSMLTKGISWSKVYDAGKKIRAVWGKFARDGILDERRELPGILEYHRVSK</sequence>
<dbReference type="RefSeq" id="WP_142531175.1">
    <property type="nucleotide sequence ID" value="NZ_CBCSJO010000017.1"/>
</dbReference>
<keyword evidence="6" id="KW-1185">Reference proteome</keyword>
<dbReference type="EMBL" id="FXTN01000019">
    <property type="protein sequence ID" value="SMO98996.1"/>
    <property type="molecule type" value="Genomic_DNA"/>
</dbReference>
<dbReference type="InterPro" id="IPR002018">
    <property type="entry name" value="CarbesteraseB"/>
</dbReference>
<dbReference type="AlphaFoldDB" id="A0A521FS97"/>
<dbReference type="InterPro" id="IPR019826">
    <property type="entry name" value="Carboxylesterase_B_AS"/>
</dbReference>
<dbReference type="InterPro" id="IPR050309">
    <property type="entry name" value="Type-B_Carboxylest/Lipase"/>
</dbReference>
<evidence type="ECO:0000256" key="1">
    <source>
        <dbReference type="ARBA" id="ARBA00005964"/>
    </source>
</evidence>
<dbReference type="Pfam" id="PF00135">
    <property type="entry name" value="COesterase"/>
    <property type="match status" value="1"/>
</dbReference>
<dbReference type="OrthoDB" id="9775851at2"/>
<organism evidence="5 6">
    <name type="scientific">Pedobacter westerhofensis</name>
    <dbReference type="NCBI Taxonomy" id="425512"/>
    <lineage>
        <taxon>Bacteria</taxon>
        <taxon>Pseudomonadati</taxon>
        <taxon>Bacteroidota</taxon>
        <taxon>Sphingobacteriia</taxon>
        <taxon>Sphingobacteriales</taxon>
        <taxon>Sphingobacteriaceae</taxon>
        <taxon>Pedobacter</taxon>
    </lineage>
</organism>
<proteinExistence type="inferred from homology"/>
<dbReference type="PROSITE" id="PS00122">
    <property type="entry name" value="CARBOXYLESTERASE_B_1"/>
    <property type="match status" value="1"/>
</dbReference>
<dbReference type="SUPFAM" id="SSF53474">
    <property type="entry name" value="alpha/beta-Hydrolases"/>
    <property type="match status" value="1"/>
</dbReference>
<gene>
    <name evidence="5" type="ORF">SAMN06265348_1197</name>
</gene>
<dbReference type="Gene3D" id="3.40.50.1820">
    <property type="entry name" value="alpha/beta hydrolase"/>
    <property type="match status" value="1"/>
</dbReference>
<keyword evidence="2 3" id="KW-0378">Hydrolase</keyword>
<evidence type="ECO:0000313" key="5">
    <source>
        <dbReference type="EMBL" id="SMO98996.1"/>
    </source>
</evidence>
<comment type="similarity">
    <text evidence="1 3">Belongs to the type-B carboxylesterase/lipase family.</text>
</comment>
<reference evidence="5 6" key="1">
    <citation type="submission" date="2017-05" db="EMBL/GenBank/DDBJ databases">
        <authorList>
            <person name="Varghese N."/>
            <person name="Submissions S."/>
        </authorList>
    </citation>
    <scope>NUCLEOTIDE SEQUENCE [LARGE SCALE GENOMIC DNA]</scope>
    <source>
        <strain evidence="5 6">DSM 19036</strain>
    </source>
</reference>
<evidence type="ECO:0000256" key="2">
    <source>
        <dbReference type="ARBA" id="ARBA00022801"/>
    </source>
</evidence>
<feature type="domain" description="Carboxylesterase type B" evidence="4">
    <location>
        <begin position="43"/>
        <end position="349"/>
    </location>
</feature>
<name>A0A521FS97_9SPHI</name>
<dbReference type="GO" id="GO:0016787">
    <property type="term" value="F:hydrolase activity"/>
    <property type="evidence" value="ECO:0007669"/>
    <property type="project" value="UniProtKB-KW"/>
</dbReference>
<protein>
    <recommendedName>
        <fullName evidence="3">Carboxylic ester hydrolase</fullName>
        <ecNumber evidence="3">3.1.1.-</ecNumber>
    </recommendedName>
</protein>
<dbReference type="EC" id="3.1.1.-" evidence="3"/>